<evidence type="ECO:0000313" key="5">
    <source>
        <dbReference type="Proteomes" id="UP000653305"/>
    </source>
</evidence>
<accession>A0A830CU70</accession>
<dbReference type="EC" id="2.3.2.27" evidence="2"/>
<feature type="domain" description="U-box" evidence="3">
    <location>
        <begin position="1"/>
        <end position="274"/>
    </location>
</feature>
<comment type="pathway">
    <text evidence="2">Protein modification; protein ubiquitination.</text>
</comment>
<keyword evidence="1 2" id="KW-0833">Ubl conjugation pathway</keyword>
<dbReference type="EMBL" id="BMAC01000757">
    <property type="protein sequence ID" value="GFQ02590.1"/>
    <property type="molecule type" value="Genomic_DNA"/>
</dbReference>
<dbReference type="GO" id="GO:0061630">
    <property type="term" value="F:ubiquitin protein ligase activity"/>
    <property type="evidence" value="ECO:0007669"/>
    <property type="project" value="UniProtKB-UniRule"/>
</dbReference>
<dbReference type="PANTHER" id="PTHR22849">
    <property type="entry name" value="WDSAM1 PROTEIN"/>
    <property type="match status" value="1"/>
</dbReference>
<evidence type="ECO:0000259" key="3">
    <source>
        <dbReference type="Pfam" id="PF25598"/>
    </source>
</evidence>
<evidence type="ECO:0000256" key="1">
    <source>
        <dbReference type="ARBA" id="ARBA00022786"/>
    </source>
</evidence>
<organism evidence="4 5">
    <name type="scientific">Phtheirospermum japonicum</name>
    <dbReference type="NCBI Taxonomy" id="374723"/>
    <lineage>
        <taxon>Eukaryota</taxon>
        <taxon>Viridiplantae</taxon>
        <taxon>Streptophyta</taxon>
        <taxon>Embryophyta</taxon>
        <taxon>Tracheophyta</taxon>
        <taxon>Spermatophyta</taxon>
        <taxon>Magnoliopsida</taxon>
        <taxon>eudicotyledons</taxon>
        <taxon>Gunneridae</taxon>
        <taxon>Pentapetalae</taxon>
        <taxon>asterids</taxon>
        <taxon>lamiids</taxon>
        <taxon>Lamiales</taxon>
        <taxon>Orobanchaceae</taxon>
        <taxon>Orobanchaceae incertae sedis</taxon>
        <taxon>Phtheirospermum</taxon>
    </lineage>
</organism>
<keyword evidence="5" id="KW-1185">Reference proteome</keyword>
<gene>
    <name evidence="4" type="ORF">PHJA_002403000</name>
</gene>
<evidence type="ECO:0000256" key="2">
    <source>
        <dbReference type="RuleBase" id="RU369093"/>
    </source>
</evidence>
<dbReference type="OrthoDB" id="10064100at2759"/>
<evidence type="ECO:0000313" key="4">
    <source>
        <dbReference type="EMBL" id="GFQ02590.1"/>
    </source>
</evidence>
<dbReference type="InterPro" id="IPR016024">
    <property type="entry name" value="ARM-type_fold"/>
</dbReference>
<comment type="function">
    <text evidence="2">Functions as an E3 ubiquitin ligase.</text>
</comment>
<dbReference type="Proteomes" id="UP000653305">
    <property type="component" value="Unassembled WGS sequence"/>
</dbReference>
<dbReference type="AlphaFoldDB" id="A0A830CU70"/>
<dbReference type="InterPro" id="IPR011989">
    <property type="entry name" value="ARM-like"/>
</dbReference>
<dbReference type="InterPro" id="IPR058678">
    <property type="entry name" value="ARM_PUB"/>
</dbReference>
<dbReference type="PANTHER" id="PTHR22849:SF128">
    <property type="entry name" value="U-BOX DOMAIN-CONTAINING PROTEIN"/>
    <property type="match status" value="1"/>
</dbReference>
<dbReference type="Pfam" id="PF25598">
    <property type="entry name" value="ARM_PUB"/>
    <property type="match status" value="1"/>
</dbReference>
<name>A0A830CU70_9LAMI</name>
<comment type="catalytic activity">
    <reaction evidence="2">
        <text>S-ubiquitinyl-[E2 ubiquitin-conjugating enzyme]-L-cysteine + [acceptor protein]-L-lysine = [E2 ubiquitin-conjugating enzyme]-L-cysteine + N(6)-ubiquitinyl-[acceptor protein]-L-lysine.</text>
        <dbReference type="EC" id="2.3.2.27"/>
    </reaction>
</comment>
<dbReference type="SUPFAM" id="SSF48371">
    <property type="entry name" value="ARM repeat"/>
    <property type="match status" value="1"/>
</dbReference>
<dbReference type="Gene3D" id="1.25.10.10">
    <property type="entry name" value="Leucine-rich Repeat Variant"/>
    <property type="match status" value="1"/>
</dbReference>
<dbReference type="InterPro" id="IPR045185">
    <property type="entry name" value="PUB22/23/24-like"/>
</dbReference>
<proteinExistence type="predicted"/>
<keyword evidence="2" id="KW-0808">Transferase</keyword>
<sequence length="276" mass="30797">MAEAGVARAIFLFILRCYKDGQIDGLDHALRILQLTWTPSAENQKVLEDNYLDKFVNSVLWILNADVESAVKALALVNLKSFTEIVSSVHLERLNSSFFTEIVKVLRENKISPLATKSALQILIETSPYGRNRMKIVEAGAVFELIEMELARPPEKRTTELIFCLLAQLCSCADGRQRLLGHAAGVAVAAKRLLRVSPATDDRIMCVMESVARFAATPAVVVEMLRVGGVSKLCMVLQADCAVYLKKKAREILRLHSSDWSNSPCIQVYLLTRYDR</sequence>
<protein>
    <recommendedName>
        <fullName evidence="2 3">U-box domain-containing protein</fullName>
        <ecNumber evidence="2">2.3.2.27</ecNumber>
    </recommendedName>
    <alternativeName>
        <fullName evidence="2">RING-type E3 ubiquitin transferase PUB</fullName>
    </alternativeName>
</protein>
<comment type="caution">
    <text evidence="4">The sequence shown here is derived from an EMBL/GenBank/DDBJ whole genome shotgun (WGS) entry which is preliminary data.</text>
</comment>
<dbReference type="GO" id="GO:0016567">
    <property type="term" value="P:protein ubiquitination"/>
    <property type="evidence" value="ECO:0007669"/>
    <property type="project" value="UniProtKB-UniRule"/>
</dbReference>
<reference evidence="4" key="1">
    <citation type="submission" date="2020-07" db="EMBL/GenBank/DDBJ databases">
        <title>Ethylene signaling mediates host invasion by parasitic plants.</title>
        <authorList>
            <person name="Yoshida S."/>
        </authorList>
    </citation>
    <scope>NUCLEOTIDE SEQUENCE</scope>
    <source>
        <strain evidence="4">Okayama</strain>
    </source>
</reference>